<dbReference type="AlphaFoldDB" id="A0A369JVP8"/>
<sequence length="451" mass="48925">MAAPRSVIVDDSDANIHYSSDWVQEAPGSYDNYGNFGPAYQHTIHTTTAKGSLTFPFNGTSVNVFGTTHASNADPTWDCYVDGIRIEATKPFFARENNWQLCRQNAIPDGQHELTVNVTSAGPTFAFDYIQYTPPPNARLDSAVIRLDPTDPALHFSDGWNKLGGAMATNKPASNVTFEFTGKALSWVGYIPKELGTAPANGTYAIDGADPVPFRLNGLEDTSNSVYHQTFFTTHDVNPGLHTIVVKHNGDGQQIPLTMDYLLVTNGTFAESLPPSGDSSTSPPQGEGKADLPIGAIVGGVIGGIILFGFILGFILWRRRRHQSPAARYDLTEPYASYDDPSIPPATPYIFSPQMTQSADYTTPNSRPSISTTTDFYPASSLDASTSTVNLLGMPPTYTKASVTSRKQREIAAMVQNQTVEGEVSVQMDSGLRFLDSDERTQDVPPGYTKN</sequence>
<evidence type="ECO:0000313" key="3">
    <source>
        <dbReference type="EMBL" id="RDB25412.1"/>
    </source>
</evidence>
<dbReference type="InParanoid" id="A0A369JVP8"/>
<evidence type="ECO:0000256" key="1">
    <source>
        <dbReference type="SAM" id="MobiDB-lite"/>
    </source>
</evidence>
<keyword evidence="2" id="KW-0472">Membrane</keyword>
<evidence type="ECO:0000256" key="2">
    <source>
        <dbReference type="SAM" id="Phobius"/>
    </source>
</evidence>
<keyword evidence="4" id="KW-1185">Reference proteome</keyword>
<evidence type="ECO:0000313" key="4">
    <source>
        <dbReference type="Proteomes" id="UP000076154"/>
    </source>
</evidence>
<gene>
    <name evidence="3" type="ORF">Hypma_007554</name>
</gene>
<keyword evidence="2" id="KW-0812">Transmembrane</keyword>
<dbReference type="EMBL" id="LUEZ02000041">
    <property type="protein sequence ID" value="RDB25412.1"/>
    <property type="molecule type" value="Genomic_DNA"/>
</dbReference>
<feature type="region of interest" description="Disordered" evidence="1">
    <location>
        <begin position="432"/>
        <end position="451"/>
    </location>
</feature>
<comment type="caution">
    <text evidence="3">The sequence shown here is derived from an EMBL/GenBank/DDBJ whole genome shotgun (WGS) entry which is preliminary data.</text>
</comment>
<accession>A0A369JVP8</accession>
<organism evidence="3 4">
    <name type="scientific">Hypsizygus marmoreus</name>
    <name type="common">White beech mushroom</name>
    <name type="synonym">Agaricus marmoreus</name>
    <dbReference type="NCBI Taxonomy" id="39966"/>
    <lineage>
        <taxon>Eukaryota</taxon>
        <taxon>Fungi</taxon>
        <taxon>Dikarya</taxon>
        <taxon>Basidiomycota</taxon>
        <taxon>Agaricomycotina</taxon>
        <taxon>Agaricomycetes</taxon>
        <taxon>Agaricomycetidae</taxon>
        <taxon>Agaricales</taxon>
        <taxon>Tricholomatineae</taxon>
        <taxon>Lyophyllaceae</taxon>
        <taxon>Hypsizygus</taxon>
    </lineage>
</organism>
<protein>
    <submittedName>
        <fullName evidence="3">Uncharacterized protein</fullName>
    </submittedName>
</protein>
<feature type="transmembrane region" description="Helical" evidence="2">
    <location>
        <begin position="292"/>
        <end position="317"/>
    </location>
</feature>
<dbReference type="OrthoDB" id="3013353at2759"/>
<name>A0A369JVP8_HYPMA</name>
<feature type="region of interest" description="Disordered" evidence="1">
    <location>
        <begin position="356"/>
        <end position="375"/>
    </location>
</feature>
<dbReference type="Proteomes" id="UP000076154">
    <property type="component" value="Unassembled WGS sequence"/>
</dbReference>
<dbReference type="Gene3D" id="2.60.120.260">
    <property type="entry name" value="Galactose-binding domain-like"/>
    <property type="match status" value="2"/>
</dbReference>
<reference evidence="3" key="1">
    <citation type="submission" date="2018-04" db="EMBL/GenBank/DDBJ databases">
        <title>Whole genome sequencing of Hypsizygus marmoreus.</title>
        <authorList>
            <person name="Choi I.-G."/>
            <person name="Min B."/>
            <person name="Kim J.-G."/>
            <person name="Kim S."/>
            <person name="Oh Y.-L."/>
            <person name="Kong W.-S."/>
            <person name="Park H."/>
            <person name="Jeong J."/>
            <person name="Song E.-S."/>
        </authorList>
    </citation>
    <scope>NUCLEOTIDE SEQUENCE [LARGE SCALE GENOMIC DNA]</scope>
    <source>
        <strain evidence="3">51987-8</strain>
    </source>
</reference>
<keyword evidence="2" id="KW-1133">Transmembrane helix</keyword>
<dbReference type="STRING" id="39966.A0A369JVP8"/>
<proteinExistence type="predicted"/>